<proteinExistence type="predicted"/>
<organism evidence="1 2">
    <name type="scientific">Gordonia paraffinivorans</name>
    <dbReference type="NCBI Taxonomy" id="175628"/>
    <lineage>
        <taxon>Bacteria</taxon>
        <taxon>Bacillati</taxon>
        <taxon>Actinomycetota</taxon>
        <taxon>Actinomycetes</taxon>
        <taxon>Mycobacteriales</taxon>
        <taxon>Gordoniaceae</taxon>
        <taxon>Gordonia</taxon>
    </lineage>
</organism>
<accession>A0ABD7UYX9</accession>
<evidence type="ECO:0000313" key="2">
    <source>
        <dbReference type="Proteomes" id="UP000360750"/>
    </source>
</evidence>
<sequence>MASPTWRFWEVTDDAGNLQWLGASRPNARTVLDRATVWTLIPHTRVFIANWFVSEAWAIEDSGLTFENVTSTYSQQIAPDVPQPSTEVIRRITHPERFLTLDQVTSYPAIKLLGKRADRILQERR</sequence>
<dbReference type="EMBL" id="CAACYD010000005">
    <property type="protein sequence ID" value="VFA81749.1"/>
    <property type="molecule type" value="Genomic_DNA"/>
</dbReference>
<dbReference type="GeneID" id="60748737"/>
<gene>
    <name evidence="1" type="ORF">NCTC8139_00693</name>
</gene>
<comment type="caution">
    <text evidence="1">The sequence shown here is derived from an EMBL/GenBank/DDBJ whole genome shotgun (WGS) entry which is preliminary data.</text>
</comment>
<reference evidence="1 2" key="1">
    <citation type="submission" date="2019-02" db="EMBL/GenBank/DDBJ databases">
        <authorList>
            <consortium name="Pathogen Informatics"/>
        </authorList>
    </citation>
    <scope>NUCLEOTIDE SEQUENCE [LARGE SCALE GENOMIC DNA]</scope>
    <source>
        <strain evidence="1 2">3012STDY6756503</strain>
    </source>
</reference>
<dbReference type="Proteomes" id="UP000360750">
    <property type="component" value="Unassembled WGS sequence"/>
</dbReference>
<evidence type="ECO:0000313" key="1">
    <source>
        <dbReference type="EMBL" id="VFA81749.1"/>
    </source>
</evidence>
<protein>
    <submittedName>
        <fullName evidence="1">Uncharacterized protein</fullName>
    </submittedName>
</protein>
<dbReference type="AlphaFoldDB" id="A0ABD7UYX9"/>
<name>A0ABD7UYX9_9ACTN</name>
<dbReference type="RefSeq" id="WP_131733482.1">
    <property type="nucleotide sequence ID" value="NZ_CAACYD010000005.1"/>
</dbReference>